<keyword evidence="4" id="KW-1185">Reference proteome</keyword>
<evidence type="ECO:0000256" key="1">
    <source>
        <dbReference type="ARBA" id="ARBA00007191"/>
    </source>
</evidence>
<dbReference type="GO" id="GO:0005737">
    <property type="term" value="C:cytoplasm"/>
    <property type="evidence" value="ECO:0007669"/>
    <property type="project" value="UniProtKB-ARBA"/>
</dbReference>
<comment type="caution">
    <text evidence="3">The sequence shown here is derived from an EMBL/GenBank/DDBJ whole genome shotgun (WGS) entry which is preliminary data.</text>
</comment>
<sequence length="127" mass="13794">MLKPKVLTQVLNQANSGGVRCTLLINSEGALLAYAGFEDRKNDGRTTAALASSIWSCFEKSGRQATQSDNLNVILIECEDGNVAIKRVANLLLCIYSDREVGFGMLKAKAKALAEYLEEPLQKIVTS</sequence>
<dbReference type="InterPro" id="IPR037587">
    <property type="entry name" value="LAMTOR2-like"/>
</dbReference>
<accession>A0A7I8VBY5</accession>
<dbReference type="GO" id="GO:0005085">
    <property type="term" value="F:guanyl-nucleotide exchange factor activity"/>
    <property type="evidence" value="ECO:0007669"/>
    <property type="project" value="InterPro"/>
</dbReference>
<comment type="similarity">
    <text evidence="1">Belongs to the GAMAD family.</text>
</comment>
<dbReference type="Gene3D" id="3.30.450.30">
    <property type="entry name" value="Dynein light chain 2a, cytoplasmic"/>
    <property type="match status" value="1"/>
</dbReference>
<evidence type="ECO:0000313" key="4">
    <source>
        <dbReference type="Proteomes" id="UP000549394"/>
    </source>
</evidence>
<dbReference type="GO" id="GO:0060090">
    <property type="term" value="F:molecular adaptor activity"/>
    <property type="evidence" value="ECO:0007669"/>
    <property type="project" value="InterPro"/>
</dbReference>
<organism evidence="3 4">
    <name type="scientific">Dimorphilus gyrociliatus</name>
    <dbReference type="NCBI Taxonomy" id="2664684"/>
    <lineage>
        <taxon>Eukaryota</taxon>
        <taxon>Metazoa</taxon>
        <taxon>Spiralia</taxon>
        <taxon>Lophotrochozoa</taxon>
        <taxon>Annelida</taxon>
        <taxon>Polychaeta</taxon>
        <taxon>Polychaeta incertae sedis</taxon>
        <taxon>Dinophilidae</taxon>
        <taxon>Dimorphilus</taxon>
    </lineage>
</organism>
<dbReference type="EMBL" id="CAJFCJ010000003">
    <property type="protein sequence ID" value="CAD5112853.1"/>
    <property type="molecule type" value="Genomic_DNA"/>
</dbReference>
<dbReference type="SMART" id="SM00960">
    <property type="entry name" value="Robl_LC7"/>
    <property type="match status" value="1"/>
</dbReference>
<evidence type="ECO:0000259" key="2">
    <source>
        <dbReference type="SMART" id="SM00960"/>
    </source>
</evidence>
<dbReference type="SUPFAM" id="SSF103196">
    <property type="entry name" value="Roadblock/LC7 domain"/>
    <property type="match status" value="1"/>
</dbReference>
<dbReference type="Proteomes" id="UP000549394">
    <property type="component" value="Unassembled WGS sequence"/>
</dbReference>
<proteinExistence type="inferred from homology"/>
<dbReference type="OrthoDB" id="271745at2759"/>
<feature type="domain" description="Roadblock/LAMTOR2" evidence="2">
    <location>
        <begin position="7"/>
        <end position="97"/>
    </location>
</feature>
<reference evidence="3 4" key="1">
    <citation type="submission" date="2020-08" db="EMBL/GenBank/DDBJ databases">
        <authorList>
            <person name="Hejnol A."/>
        </authorList>
    </citation>
    <scope>NUCLEOTIDE SEQUENCE [LARGE SCALE GENOMIC DNA]</scope>
</reference>
<gene>
    <name evidence="3" type="ORF">DGYR_LOCUS1923</name>
</gene>
<dbReference type="AlphaFoldDB" id="A0A7I8VBY5"/>
<protein>
    <submittedName>
        <fullName evidence="3">DgyrCDS2064</fullName>
    </submittedName>
</protein>
<evidence type="ECO:0000313" key="3">
    <source>
        <dbReference type="EMBL" id="CAD5112853.1"/>
    </source>
</evidence>
<dbReference type="InterPro" id="IPR004942">
    <property type="entry name" value="Roadblock/LAMTOR2_dom"/>
</dbReference>
<dbReference type="PANTHER" id="PTHR13323">
    <property type="entry name" value="LATE ENDOSOMAL/LYSOSOMAL MP1 INTERACTING PROTEIN"/>
    <property type="match status" value="1"/>
</dbReference>
<dbReference type="Pfam" id="PF03259">
    <property type="entry name" value="Robl_LC7"/>
    <property type="match status" value="1"/>
</dbReference>
<dbReference type="GO" id="GO:0032008">
    <property type="term" value="P:positive regulation of TOR signaling"/>
    <property type="evidence" value="ECO:0007669"/>
    <property type="project" value="InterPro"/>
</dbReference>
<name>A0A7I8VBY5_9ANNE</name>
<dbReference type="FunFam" id="3.30.450.30:FF:000004">
    <property type="entry name" value="ragulator complex protein LAMTOR2"/>
    <property type="match status" value="1"/>
</dbReference>